<dbReference type="EMBL" id="CP015243">
    <property type="protein sequence ID" value="ANF57349.1"/>
    <property type="molecule type" value="Genomic_DNA"/>
</dbReference>
<dbReference type="RefSeq" id="WP_064122301.1">
    <property type="nucleotide sequence ID" value="NZ_CP015243.1"/>
</dbReference>
<dbReference type="CDD" id="cd08503">
    <property type="entry name" value="PBP2_NikA_DppA_OppA_like_17"/>
    <property type="match status" value="1"/>
</dbReference>
<keyword evidence="4" id="KW-0732">Signal</keyword>
<name>A0A172YDL6_9GAMM</name>
<comment type="subcellular location">
    <subcellularLocation>
        <location evidence="1">Cell envelope</location>
    </subcellularLocation>
</comment>
<organism evidence="6 7">
    <name type="scientific">Halotalea alkalilenta</name>
    <dbReference type="NCBI Taxonomy" id="376489"/>
    <lineage>
        <taxon>Bacteria</taxon>
        <taxon>Pseudomonadati</taxon>
        <taxon>Pseudomonadota</taxon>
        <taxon>Gammaproteobacteria</taxon>
        <taxon>Oceanospirillales</taxon>
        <taxon>Halomonadaceae</taxon>
        <taxon>Halotalea</taxon>
    </lineage>
</organism>
<evidence type="ECO:0000313" key="6">
    <source>
        <dbReference type="EMBL" id="ANF57349.1"/>
    </source>
</evidence>
<evidence type="ECO:0000256" key="3">
    <source>
        <dbReference type="ARBA" id="ARBA00022448"/>
    </source>
</evidence>
<dbReference type="InterPro" id="IPR000914">
    <property type="entry name" value="SBP_5_dom"/>
</dbReference>
<dbReference type="GO" id="GO:0043190">
    <property type="term" value="C:ATP-binding cassette (ABC) transporter complex"/>
    <property type="evidence" value="ECO:0007669"/>
    <property type="project" value="InterPro"/>
</dbReference>
<comment type="similarity">
    <text evidence="2">Belongs to the bacterial solute-binding protein 5 family.</text>
</comment>
<keyword evidence="7" id="KW-1185">Reference proteome</keyword>
<evidence type="ECO:0000259" key="5">
    <source>
        <dbReference type="Pfam" id="PF00496"/>
    </source>
</evidence>
<dbReference type="PROSITE" id="PS51318">
    <property type="entry name" value="TAT"/>
    <property type="match status" value="1"/>
</dbReference>
<dbReference type="GO" id="GO:0030288">
    <property type="term" value="C:outer membrane-bounded periplasmic space"/>
    <property type="evidence" value="ECO:0007669"/>
    <property type="project" value="UniProtKB-ARBA"/>
</dbReference>
<dbReference type="SUPFAM" id="SSF53850">
    <property type="entry name" value="Periplasmic binding protein-like II"/>
    <property type="match status" value="1"/>
</dbReference>
<dbReference type="PANTHER" id="PTHR30290">
    <property type="entry name" value="PERIPLASMIC BINDING COMPONENT OF ABC TRANSPORTER"/>
    <property type="match status" value="1"/>
</dbReference>
<dbReference type="Gene3D" id="3.40.190.10">
    <property type="entry name" value="Periplasmic binding protein-like II"/>
    <property type="match status" value="1"/>
</dbReference>
<feature type="domain" description="Solute-binding protein family 5" evidence="5">
    <location>
        <begin position="108"/>
        <end position="439"/>
    </location>
</feature>
<dbReference type="InterPro" id="IPR030678">
    <property type="entry name" value="Peptide/Ni-bd"/>
</dbReference>
<keyword evidence="3" id="KW-0813">Transport</keyword>
<dbReference type="AlphaFoldDB" id="A0A172YDL6"/>
<dbReference type="InterPro" id="IPR006311">
    <property type="entry name" value="TAT_signal"/>
</dbReference>
<dbReference type="STRING" id="376489.A5892_07635"/>
<sequence>MRNTYPNGSIPPLLTDASAGLSRRDTLKLLGMAGVLGASMSGGSLIVPSAQAASPEAATPRRGGSIRVASDTISTLDQMDPAKGSNNTDYVRMNMFYNGLTAFDDKLQPQPALAESFETLDNGTTWRFILRAGVSFHNGKPLDAQDVVFSLSRHQDPNTASKAMTLAQQFKAIEATGEREVMITLSAPDIELPSILGVPHMLIVPAGTEDFSLGIGTGPFKCQEFTPGVRTVAVRYENYWRSGHPFLDQVELVGISDEPARVNALLAGDVQLISSINPRTAKRLEQDRRVSLLATNAGTYTDLIMHTDAQPFSDPRVREAIKLLFDRETINRSVFQGYAVIGNDQPIMPGTPYYFADLPQRTFDPDRARSLLAEAGVAGARLSLVASPAAESSLDIAAVLQQSALSAGIQININRVPGDGYWDNHWLTSPFAFGNIIARPTANILLTQFFKSDAPWNESRWRNPQFDQLLSLSRAESDEARRKQMYADMQTLIHEQSGIGIPAFISTIDAHHPSLKGYGSIPLGGFMGFMFAEHVWLEG</sequence>
<gene>
    <name evidence="6" type="ORF">A5892_07635</name>
</gene>
<dbReference type="PIRSF" id="PIRSF002741">
    <property type="entry name" value="MppA"/>
    <property type="match status" value="1"/>
</dbReference>
<protein>
    <submittedName>
        <fullName evidence="6">ABC transporter substrate-binding protein</fullName>
    </submittedName>
</protein>
<dbReference type="InterPro" id="IPR039424">
    <property type="entry name" value="SBP_5"/>
</dbReference>
<dbReference type="Pfam" id="PF00496">
    <property type="entry name" value="SBP_bac_5"/>
    <property type="match status" value="1"/>
</dbReference>
<evidence type="ECO:0000256" key="2">
    <source>
        <dbReference type="ARBA" id="ARBA00005695"/>
    </source>
</evidence>
<proteinExistence type="inferred from homology"/>
<reference evidence="6 7" key="1">
    <citation type="submission" date="2016-04" db="EMBL/GenBank/DDBJ databases">
        <title>Complete Genome Sequence of Halotalea alkalilenta IHB B 13600.</title>
        <authorList>
            <person name="Swarnkar M.K."/>
            <person name="Sharma A."/>
            <person name="Kaushal K."/>
            <person name="Soni R."/>
            <person name="Rana S."/>
            <person name="Singh A.K."/>
            <person name="Gulati A."/>
        </authorList>
    </citation>
    <scope>NUCLEOTIDE SEQUENCE [LARGE SCALE GENOMIC DNA]</scope>
    <source>
        <strain evidence="6 7">IHB B 13600</strain>
    </source>
</reference>
<evidence type="ECO:0000256" key="4">
    <source>
        <dbReference type="ARBA" id="ARBA00022729"/>
    </source>
</evidence>
<dbReference type="Gene3D" id="3.90.76.10">
    <property type="entry name" value="Dipeptide-binding Protein, Domain 1"/>
    <property type="match status" value="1"/>
</dbReference>
<dbReference type="Proteomes" id="UP000077875">
    <property type="component" value="Chromosome"/>
</dbReference>
<dbReference type="GO" id="GO:1904680">
    <property type="term" value="F:peptide transmembrane transporter activity"/>
    <property type="evidence" value="ECO:0007669"/>
    <property type="project" value="TreeGrafter"/>
</dbReference>
<dbReference type="KEGG" id="haa:A5892_07635"/>
<accession>A0A172YDL6</accession>
<dbReference type="GO" id="GO:0015833">
    <property type="term" value="P:peptide transport"/>
    <property type="evidence" value="ECO:0007669"/>
    <property type="project" value="TreeGrafter"/>
</dbReference>
<dbReference type="Gene3D" id="3.10.105.10">
    <property type="entry name" value="Dipeptide-binding Protein, Domain 3"/>
    <property type="match status" value="1"/>
</dbReference>
<evidence type="ECO:0000256" key="1">
    <source>
        <dbReference type="ARBA" id="ARBA00004196"/>
    </source>
</evidence>
<dbReference type="PANTHER" id="PTHR30290:SF10">
    <property type="entry name" value="PERIPLASMIC OLIGOPEPTIDE-BINDING PROTEIN-RELATED"/>
    <property type="match status" value="1"/>
</dbReference>
<evidence type="ECO:0000313" key="7">
    <source>
        <dbReference type="Proteomes" id="UP000077875"/>
    </source>
</evidence>